<dbReference type="Proteomes" id="UP000318582">
    <property type="component" value="Unassembled WGS sequence"/>
</dbReference>
<comment type="caution">
    <text evidence="2">The sequence shown here is derived from an EMBL/GenBank/DDBJ whole genome shotgun (WGS) entry which is preliminary data.</text>
</comment>
<reference evidence="2 3" key="1">
    <citation type="journal article" date="2019" name="Sci. Rep.">
        <title>Comparative genomics of chytrid fungi reveal insights into the obligate biotrophic and pathogenic lifestyle of Synchytrium endobioticum.</title>
        <authorList>
            <person name="van de Vossenberg B.T.L.H."/>
            <person name="Warris S."/>
            <person name="Nguyen H.D.T."/>
            <person name="van Gent-Pelzer M.P.E."/>
            <person name="Joly D.L."/>
            <person name="van de Geest H.C."/>
            <person name="Bonants P.J.M."/>
            <person name="Smith D.S."/>
            <person name="Levesque C.A."/>
            <person name="van der Lee T.A.J."/>
        </authorList>
    </citation>
    <scope>NUCLEOTIDE SEQUENCE [LARGE SCALE GENOMIC DNA]</scope>
    <source>
        <strain evidence="2 3">CBS 809.83</strain>
    </source>
</reference>
<dbReference type="EMBL" id="QEAQ01000055">
    <property type="protein sequence ID" value="TPX57275.1"/>
    <property type="molecule type" value="Genomic_DNA"/>
</dbReference>
<proteinExistence type="predicted"/>
<sequence length="280" mass="30598">MSDLDRHLSKHSAPLHLWLHSLCFHSQEEPAQAWSKRHQIHLCLSTKGYQIHLCLTTKGYRLWMRLLPSDKLNGGSEQGEDFVDAQEHQPSPVGAIPSAPSKLQASKVPEWSSTRIRQTPKEYLRTGTGLLAGATGLLAEAIAPGEEPASLKAVGHGTLHTWVINTEGKTVPLQIQNCWHVPKMTKNLLSLARLAKAGACFEVGPQAARIIAKDGTAFLAKENQFVYTFETTHGQANAGIAHNVGRDTTSQDLSLWHQRLGHLNVADIGSLPRAFKPVGA</sequence>
<evidence type="ECO:0008006" key="4">
    <source>
        <dbReference type="Google" id="ProtNLM"/>
    </source>
</evidence>
<name>A0A507E1T7_9FUNG</name>
<organism evidence="2 3">
    <name type="scientific">Powellomyces hirtus</name>
    <dbReference type="NCBI Taxonomy" id="109895"/>
    <lineage>
        <taxon>Eukaryota</taxon>
        <taxon>Fungi</taxon>
        <taxon>Fungi incertae sedis</taxon>
        <taxon>Chytridiomycota</taxon>
        <taxon>Chytridiomycota incertae sedis</taxon>
        <taxon>Chytridiomycetes</taxon>
        <taxon>Spizellomycetales</taxon>
        <taxon>Powellomycetaceae</taxon>
        <taxon>Powellomyces</taxon>
    </lineage>
</organism>
<dbReference type="AlphaFoldDB" id="A0A507E1T7"/>
<gene>
    <name evidence="2" type="ORF">PhCBS80983_g03973</name>
</gene>
<keyword evidence="3" id="KW-1185">Reference proteome</keyword>
<feature type="region of interest" description="Disordered" evidence="1">
    <location>
        <begin position="75"/>
        <end position="100"/>
    </location>
</feature>
<evidence type="ECO:0000313" key="3">
    <source>
        <dbReference type="Proteomes" id="UP000318582"/>
    </source>
</evidence>
<protein>
    <recommendedName>
        <fullName evidence="4">GAG-pre-integrase domain-containing protein</fullName>
    </recommendedName>
</protein>
<evidence type="ECO:0000313" key="2">
    <source>
        <dbReference type="EMBL" id="TPX57275.1"/>
    </source>
</evidence>
<accession>A0A507E1T7</accession>
<evidence type="ECO:0000256" key="1">
    <source>
        <dbReference type="SAM" id="MobiDB-lite"/>
    </source>
</evidence>